<evidence type="ECO:0000259" key="2">
    <source>
        <dbReference type="Pfam" id="PF16740"/>
    </source>
</evidence>
<organism evidence="3 4">
    <name type="scientific">Penaeus vannamei</name>
    <name type="common">Whiteleg shrimp</name>
    <name type="synonym">Litopenaeus vannamei</name>
    <dbReference type="NCBI Taxonomy" id="6689"/>
    <lineage>
        <taxon>Eukaryota</taxon>
        <taxon>Metazoa</taxon>
        <taxon>Ecdysozoa</taxon>
        <taxon>Arthropoda</taxon>
        <taxon>Crustacea</taxon>
        <taxon>Multicrustacea</taxon>
        <taxon>Malacostraca</taxon>
        <taxon>Eumalacostraca</taxon>
        <taxon>Eucarida</taxon>
        <taxon>Decapoda</taxon>
        <taxon>Dendrobranchiata</taxon>
        <taxon>Penaeoidea</taxon>
        <taxon>Penaeidae</taxon>
        <taxon>Penaeus</taxon>
    </lineage>
</organism>
<dbReference type="Gene3D" id="6.10.250.1380">
    <property type="match status" value="1"/>
</dbReference>
<protein>
    <recommendedName>
        <fullName evidence="2">Ska2 N-terminal domain-containing protein</fullName>
    </recommendedName>
</protein>
<evidence type="ECO:0000256" key="1">
    <source>
        <dbReference type="SAM" id="MobiDB-lite"/>
    </source>
</evidence>
<reference evidence="3 4" key="2">
    <citation type="submission" date="2019-01" db="EMBL/GenBank/DDBJ databases">
        <title>The decoding of complex shrimp genome reveals the adaptation for benthos swimmer, frequently molting mechanism and breeding impact on genome.</title>
        <authorList>
            <person name="Sun Y."/>
            <person name="Gao Y."/>
            <person name="Yu Y."/>
        </authorList>
    </citation>
    <scope>NUCLEOTIDE SEQUENCE [LARGE SCALE GENOMIC DNA]</scope>
    <source>
        <tissue evidence="3">Muscle</tissue>
    </source>
</reference>
<sequence length="118" mass="12783">MEAAVQKLEVLLGKAESELTALSCKVDQEYNTLAGSQAANTQVPTELISNVQSLRTELMQVSDEVLEIQKQQKMVMSTIQTQLSTLCSQFDDLSNITGPAALTEGKPEDGKGNSYESD</sequence>
<name>A0A3R7QIF5_PENVA</name>
<dbReference type="AlphaFoldDB" id="A0A3R7QIF5"/>
<proteinExistence type="predicted"/>
<dbReference type="EMBL" id="QCYY01002665">
    <property type="protein sequence ID" value="ROT68449.1"/>
    <property type="molecule type" value="Genomic_DNA"/>
</dbReference>
<dbReference type="InterPro" id="IPR042091">
    <property type="entry name" value="Ska2_N"/>
</dbReference>
<dbReference type="OrthoDB" id="18718at2759"/>
<feature type="domain" description="Ska2 N-terminal" evidence="2">
    <location>
        <begin position="2"/>
        <end position="104"/>
    </location>
</feature>
<reference evidence="3 4" key="1">
    <citation type="submission" date="2018-04" db="EMBL/GenBank/DDBJ databases">
        <authorList>
            <person name="Zhang X."/>
            <person name="Yuan J."/>
            <person name="Li F."/>
            <person name="Xiang J."/>
        </authorList>
    </citation>
    <scope>NUCLEOTIDE SEQUENCE [LARGE SCALE GENOMIC DNA]</scope>
    <source>
        <tissue evidence="3">Muscle</tissue>
    </source>
</reference>
<comment type="caution">
    <text evidence="3">The sequence shown here is derived from an EMBL/GenBank/DDBJ whole genome shotgun (WGS) entry which is preliminary data.</text>
</comment>
<keyword evidence="4" id="KW-1185">Reference proteome</keyword>
<evidence type="ECO:0000313" key="4">
    <source>
        <dbReference type="Proteomes" id="UP000283509"/>
    </source>
</evidence>
<dbReference type="Proteomes" id="UP000283509">
    <property type="component" value="Unassembled WGS sequence"/>
</dbReference>
<dbReference type="Pfam" id="PF16740">
    <property type="entry name" value="SKA2"/>
    <property type="match status" value="1"/>
</dbReference>
<gene>
    <name evidence="3" type="ORF">C7M84_013411</name>
</gene>
<accession>A0A3R7QIF5</accession>
<evidence type="ECO:0000313" key="3">
    <source>
        <dbReference type="EMBL" id="ROT68449.1"/>
    </source>
</evidence>
<feature type="region of interest" description="Disordered" evidence="1">
    <location>
        <begin position="97"/>
        <end position="118"/>
    </location>
</feature>